<gene>
    <name evidence="15" type="ORF">C7377_0881</name>
</gene>
<keyword evidence="2 10" id="KW-0813">Transport</keyword>
<dbReference type="InterPro" id="IPR039426">
    <property type="entry name" value="TonB-dep_rcpt-like"/>
</dbReference>
<evidence type="ECO:0000256" key="8">
    <source>
        <dbReference type="ARBA" id="ARBA00023170"/>
    </source>
</evidence>
<evidence type="ECO:0000256" key="12">
    <source>
        <dbReference type="SAM" id="SignalP"/>
    </source>
</evidence>
<dbReference type="GO" id="GO:0015344">
    <property type="term" value="F:siderophore uptake transmembrane transporter activity"/>
    <property type="evidence" value="ECO:0007669"/>
    <property type="project" value="TreeGrafter"/>
</dbReference>
<keyword evidence="4 10" id="KW-0812">Transmembrane</keyword>
<keyword evidence="6 11" id="KW-0798">TonB box</keyword>
<keyword evidence="16" id="KW-1185">Reference proteome</keyword>
<feature type="domain" description="TonB-dependent receptor plug" evidence="14">
    <location>
        <begin position="113"/>
        <end position="237"/>
    </location>
</feature>
<dbReference type="PANTHER" id="PTHR30069:SF29">
    <property type="entry name" value="HEMOGLOBIN AND HEMOGLOBIN-HAPTOGLOBIN-BINDING PROTEIN 1-RELATED"/>
    <property type="match status" value="1"/>
</dbReference>
<dbReference type="PROSITE" id="PS52016">
    <property type="entry name" value="TONB_DEPENDENT_REC_3"/>
    <property type="match status" value="1"/>
</dbReference>
<proteinExistence type="inferred from homology"/>
<name>A0A7L4US02_BALHA</name>
<dbReference type="AlphaFoldDB" id="A0A7L4US02"/>
<sequence length="1081" mass="119245">MKKLIFLLVFCLLGISSVWAQKTFSGKVIGPDGLGLPGVNVVEKANPMNGAATDLDGNWTLVLPSDNSILQFTAIGMKPIEVKASDAAVVNMIADSQMLDEVVVTAMGMTRDKKSVGFAVQDVGADELNKVKQTDAISALSGKAAGVQISKGSGMSGSNRILIRGANSIFGENQPLFVVDGVPMDNANYNSSSAQQGFGGIDYGNMLNDLNPDDIENISILKGAAAALYGSRASNGVVMVTTKKAKAGRDVVKVSVSTGVEFESIHDLPDLQRKYGGGSIVPDSKGGVNGFEQATINGTTYNVPQYATDESWGPKYDPNLTYLPWYAFDEESFPNDYLKPVPWVAPEHDVEDFFETGVKFTNSVSLAKSGDAYGIRFGYTNTNLEGFVPNSEQNKNNFSLNGNAKILEKLKVEAGINFSRQKTSGRPTFGYDGNSFAQKFFQWGQRQLDYEKLKDYKRIDGSQRTWNRKAWNNSTPNYADNPYWTVNENYSDDERDRFWGNLSLTYELLEGLTARGSVYADTYTFYNRERIALGSQAQSWFYEAVRNNYEYNYELTLNYVKDITDDFNISALLGGNTRHSRFTLNRGETSGGLIVPGIWNLKNSTGNVAINDFESKKKVNSLFASASLGFKNMLFLDLTARNDWSSTLPDDNNSYFYPSASLGFIFSELTKTEMPWLSFGKLRLGWSEVGSDTDPYRVVTTYEYNPEGPFKASPRLRAKSELLNEDLKPETTTTKEIGLDLRMFDNRLGLSATLYQINTTDQIIPLTLSKTTGYESKWINAGEMENKGVELTLTGTPIRTDNFNWDISINYSKNESELVELYPGIHELQIGRAAFSRAYLKATAGEAYGQLVGYNHIYDSEGNKVIGANGQYLKTKDIEPLGSVIPDYNLGIRNSFTYKNFDFSFLFDIQKGGKFFSVSHMWGMYSGMMGATAGVNDKGNEIRADVADGGGIKLEGVTGDVTWNEDGSYTVSNTKPNEKYIDGQTWAQTYYTSGLGTLSMFDADYVKLREVNIGYTFSNVKFGPFNSLRVSAYGKNLIVTGLDLKGFDPETTVGGSGNIQGLEGGFVPATRSYGFNIQFGF</sequence>
<dbReference type="Pfam" id="PF00593">
    <property type="entry name" value="TonB_dep_Rec_b-barrel"/>
    <property type="match status" value="1"/>
</dbReference>
<dbReference type="InterPro" id="IPR037066">
    <property type="entry name" value="Plug_dom_sf"/>
</dbReference>
<dbReference type="OrthoDB" id="9768177at2"/>
<evidence type="ECO:0000256" key="6">
    <source>
        <dbReference type="ARBA" id="ARBA00023077"/>
    </source>
</evidence>
<dbReference type="Gene3D" id="2.170.130.10">
    <property type="entry name" value="TonB-dependent receptor, plug domain"/>
    <property type="match status" value="1"/>
</dbReference>
<evidence type="ECO:0000256" key="11">
    <source>
        <dbReference type="RuleBase" id="RU003357"/>
    </source>
</evidence>
<comment type="subcellular location">
    <subcellularLocation>
        <location evidence="1 10">Cell outer membrane</location>
        <topology evidence="1 10">Multi-pass membrane protein</topology>
    </subcellularLocation>
</comment>
<dbReference type="InterPro" id="IPR008969">
    <property type="entry name" value="CarboxyPept-like_regulatory"/>
</dbReference>
<evidence type="ECO:0000313" key="16">
    <source>
        <dbReference type="Proteomes" id="UP000251835"/>
    </source>
</evidence>
<feature type="chain" id="PRO_5029877908" evidence="12">
    <location>
        <begin position="21"/>
        <end position="1081"/>
    </location>
</feature>
<feature type="signal peptide" evidence="12">
    <location>
        <begin position="1"/>
        <end position="20"/>
    </location>
</feature>
<evidence type="ECO:0000313" key="15">
    <source>
        <dbReference type="EMBL" id="PVX52556.1"/>
    </source>
</evidence>
<protein>
    <submittedName>
        <fullName evidence="15">TonB-linked SusC/RagA family outer membrane protein</fullName>
    </submittedName>
</protein>
<comment type="caution">
    <text evidence="15">The sequence shown here is derived from an EMBL/GenBank/DDBJ whole genome shotgun (WGS) entry which is preliminary data.</text>
</comment>
<evidence type="ECO:0000256" key="1">
    <source>
        <dbReference type="ARBA" id="ARBA00004571"/>
    </source>
</evidence>
<keyword evidence="9 10" id="KW-0998">Cell outer membrane</keyword>
<dbReference type="InterPro" id="IPR000531">
    <property type="entry name" value="Beta-barrel_TonB"/>
</dbReference>
<dbReference type="InterPro" id="IPR023997">
    <property type="entry name" value="TonB-dep_OMP_SusC/RagA_CS"/>
</dbReference>
<comment type="similarity">
    <text evidence="10 11">Belongs to the TonB-dependent receptor family.</text>
</comment>
<dbReference type="Gene3D" id="2.40.170.20">
    <property type="entry name" value="TonB-dependent receptor, beta-barrel domain"/>
    <property type="match status" value="1"/>
</dbReference>
<evidence type="ECO:0000256" key="10">
    <source>
        <dbReference type="PROSITE-ProRule" id="PRU01360"/>
    </source>
</evidence>
<dbReference type="SUPFAM" id="SSF56935">
    <property type="entry name" value="Porins"/>
    <property type="match status" value="1"/>
</dbReference>
<evidence type="ECO:0000256" key="2">
    <source>
        <dbReference type="ARBA" id="ARBA00022448"/>
    </source>
</evidence>
<evidence type="ECO:0000256" key="7">
    <source>
        <dbReference type="ARBA" id="ARBA00023136"/>
    </source>
</evidence>
<evidence type="ECO:0000256" key="5">
    <source>
        <dbReference type="ARBA" id="ARBA00022729"/>
    </source>
</evidence>
<dbReference type="SUPFAM" id="SSF49464">
    <property type="entry name" value="Carboxypeptidase regulatory domain-like"/>
    <property type="match status" value="1"/>
</dbReference>
<dbReference type="InterPro" id="IPR036942">
    <property type="entry name" value="Beta-barrel_TonB_sf"/>
</dbReference>
<keyword evidence="3 10" id="KW-1134">Transmembrane beta strand</keyword>
<dbReference type="InterPro" id="IPR012910">
    <property type="entry name" value="Plug_dom"/>
</dbReference>
<dbReference type="Proteomes" id="UP000251835">
    <property type="component" value="Unassembled WGS sequence"/>
</dbReference>
<evidence type="ECO:0000256" key="4">
    <source>
        <dbReference type="ARBA" id="ARBA00022692"/>
    </source>
</evidence>
<organism evidence="15 16">
    <name type="scientific">Balneicella halophila</name>
    <dbReference type="NCBI Taxonomy" id="1537566"/>
    <lineage>
        <taxon>Bacteria</taxon>
        <taxon>Pseudomonadati</taxon>
        <taxon>Bacteroidota</taxon>
        <taxon>Bacteroidia</taxon>
        <taxon>Bacteroidales</taxon>
        <taxon>Balneicellaceae</taxon>
        <taxon>Balneicella</taxon>
    </lineage>
</organism>
<keyword evidence="7 10" id="KW-0472">Membrane</keyword>
<dbReference type="GO" id="GO:0044718">
    <property type="term" value="P:siderophore transmembrane transport"/>
    <property type="evidence" value="ECO:0007669"/>
    <property type="project" value="TreeGrafter"/>
</dbReference>
<dbReference type="RefSeq" id="WP_116496084.1">
    <property type="nucleotide sequence ID" value="NZ_QENZ01000003.1"/>
</dbReference>
<feature type="domain" description="TonB-dependent receptor-like beta-barrel" evidence="13">
    <location>
        <begin position="445"/>
        <end position="970"/>
    </location>
</feature>
<dbReference type="Pfam" id="PF13715">
    <property type="entry name" value="CarbopepD_reg_2"/>
    <property type="match status" value="1"/>
</dbReference>
<reference evidence="15 16" key="1">
    <citation type="submission" date="2018-05" db="EMBL/GenBank/DDBJ databases">
        <title>Genomic Encyclopedia of Type Strains, Phase IV (KMG-IV): sequencing the most valuable type-strain genomes for metagenomic binning, comparative biology and taxonomic classification.</title>
        <authorList>
            <person name="Goeker M."/>
        </authorList>
    </citation>
    <scope>NUCLEOTIDE SEQUENCE [LARGE SCALE GENOMIC DNA]</scope>
    <source>
        <strain evidence="15 16">DSM 28579</strain>
    </source>
</reference>
<dbReference type="InterPro" id="IPR023996">
    <property type="entry name" value="TonB-dep_OMP_SusC/RagA"/>
</dbReference>
<dbReference type="NCBIfam" id="TIGR04057">
    <property type="entry name" value="SusC_RagA_signa"/>
    <property type="match status" value="1"/>
</dbReference>
<dbReference type="PANTHER" id="PTHR30069">
    <property type="entry name" value="TONB-DEPENDENT OUTER MEMBRANE RECEPTOR"/>
    <property type="match status" value="1"/>
</dbReference>
<dbReference type="EMBL" id="QENZ01000003">
    <property type="protein sequence ID" value="PVX52556.1"/>
    <property type="molecule type" value="Genomic_DNA"/>
</dbReference>
<evidence type="ECO:0000256" key="9">
    <source>
        <dbReference type="ARBA" id="ARBA00023237"/>
    </source>
</evidence>
<evidence type="ECO:0000256" key="3">
    <source>
        <dbReference type="ARBA" id="ARBA00022452"/>
    </source>
</evidence>
<dbReference type="GO" id="GO:0009279">
    <property type="term" value="C:cell outer membrane"/>
    <property type="evidence" value="ECO:0007669"/>
    <property type="project" value="UniProtKB-SubCell"/>
</dbReference>
<accession>A0A7L4US02</accession>
<evidence type="ECO:0000259" key="14">
    <source>
        <dbReference type="Pfam" id="PF07715"/>
    </source>
</evidence>
<dbReference type="NCBIfam" id="TIGR04056">
    <property type="entry name" value="OMP_RagA_SusC"/>
    <property type="match status" value="1"/>
</dbReference>
<keyword evidence="8" id="KW-0675">Receptor</keyword>
<evidence type="ECO:0000259" key="13">
    <source>
        <dbReference type="Pfam" id="PF00593"/>
    </source>
</evidence>
<keyword evidence="5 12" id="KW-0732">Signal</keyword>
<dbReference type="Pfam" id="PF07715">
    <property type="entry name" value="Plug"/>
    <property type="match status" value="1"/>
</dbReference>